<evidence type="ECO:0000313" key="2">
    <source>
        <dbReference type="Proteomes" id="UP000233551"/>
    </source>
</evidence>
<dbReference type="AlphaFoldDB" id="A0A2I0KXK2"/>
<protein>
    <submittedName>
        <fullName evidence="1">Uncharacterized protein</fullName>
    </submittedName>
</protein>
<proteinExistence type="predicted"/>
<dbReference type="Proteomes" id="UP000233551">
    <property type="component" value="Unassembled WGS sequence"/>
</dbReference>
<reference evidence="1 2" key="1">
    <citation type="submission" date="2017-11" db="EMBL/GenBank/DDBJ databases">
        <title>De-novo sequencing of pomegranate (Punica granatum L.) genome.</title>
        <authorList>
            <person name="Akparov Z."/>
            <person name="Amiraslanov A."/>
            <person name="Hajiyeva S."/>
            <person name="Abbasov M."/>
            <person name="Kaur K."/>
            <person name="Hamwieh A."/>
            <person name="Solovyev V."/>
            <person name="Salamov A."/>
            <person name="Braich B."/>
            <person name="Kosarev P."/>
            <person name="Mahmoud A."/>
            <person name="Hajiyev E."/>
            <person name="Babayeva S."/>
            <person name="Izzatullayeva V."/>
            <person name="Mammadov A."/>
            <person name="Mammadov A."/>
            <person name="Sharifova S."/>
            <person name="Ojaghi J."/>
            <person name="Eynullazada K."/>
            <person name="Bayramov B."/>
            <person name="Abdulazimova A."/>
            <person name="Shahmuradov I."/>
        </authorList>
    </citation>
    <scope>NUCLEOTIDE SEQUENCE [LARGE SCALE GENOMIC DNA]</scope>
    <source>
        <strain evidence="2">cv. AG2017</strain>
        <tissue evidence="1">Leaf</tissue>
    </source>
</reference>
<comment type="caution">
    <text evidence="1">The sequence shown here is derived from an EMBL/GenBank/DDBJ whole genome shotgun (WGS) entry which is preliminary data.</text>
</comment>
<dbReference type="EMBL" id="PGOL01000282">
    <property type="protein sequence ID" value="PKI73211.1"/>
    <property type="molecule type" value="Genomic_DNA"/>
</dbReference>
<sequence>MLNEDAPSSFVEVACVCASWRVHVVEVTGCSRKTVASMLSDSLNVLVFDFIGGTSSSDTSLIKTTFVSGNPVIITMEWLDSDWGSHKHVFPNCEYACAAVQGKARGAGSHEDR</sequence>
<accession>A0A2I0KXK2</accession>
<name>A0A2I0KXK2_PUNGR</name>
<organism evidence="1 2">
    <name type="scientific">Punica granatum</name>
    <name type="common">Pomegranate</name>
    <dbReference type="NCBI Taxonomy" id="22663"/>
    <lineage>
        <taxon>Eukaryota</taxon>
        <taxon>Viridiplantae</taxon>
        <taxon>Streptophyta</taxon>
        <taxon>Embryophyta</taxon>
        <taxon>Tracheophyta</taxon>
        <taxon>Spermatophyta</taxon>
        <taxon>Magnoliopsida</taxon>
        <taxon>eudicotyledons</taxon>
        <taxon>Gunneridae</taxon>
        <taxon>Pentapetalae</taxon>
        <taxon>rosids</taxon>
        <taxon>malvids</taxon>
        <taxon>Myrtales</taxon>
        <taxon>Lythraceae</taxon>
        <taxon>Punica</taxon>
    </lineage>
</organism>
<evidence type="ECO:0000313" key="1">
    <source>
        <dbReference type="EMBL" id="PKI73211.1"/>
    </source>
</evidence>
<gene>
    <name evidence="1" type="ORF">CRG98_006409</name>
</gene>
<keyword evidence="2" id="KW-1185">Reference proteome</keyword>